<dbReference type="Pfam" id="PF13241">
    <property type="entry name" value="NAD_binding_7"/>
    <property type="match status" value="1"/>
</dbReference>
<sequence length="270" mass="29592">MAPTVGGGSLLVAWQLKGKNILIVGGGEVASQRIDSLLTTDAHLVVVSPNVGLNPRTKQFIEEHPDRITYHDRSFSGVEELDAMDMVLTALDDVELSRNICIMSRNAHIPVNAADIPDSCDFYFGSQIRDGPLQIMISTNGNGPRMANLVKRKLQKALSGFEGQTITKVGALRTQLKIRAPGVGGELGKRRMKWMTNLCNAWKEEELALMDDTMMQKLLDDGWENDCVPSFSKVGGSRRLNISRCPAIAPTLGFFAGALCTLLVVLVRRR</sequence>
<gene>
    <name evidence="10" type="ORF">H0H81_010122</name>
</gene>
<evidence type="ECO:0000259" key="8">
    <source>
        <dbReference type="Pfam" id="PF14823"/>
    </source>
</evidence>
<evidence type="ECO:0000313" key="11">
    <source>
        <dbReference type="Proteomes" id="UP000717328"/>
    </source>
</evidence>
<dbReference type="SUPFAM" id="SSF75615">
    <property type="entry name" value="Siroheme synthase middle domains-like"/>
    <property type="match status" value="1"/>
</dbReference>
<evidence type="ECO:0000256" key="6">
    <source>
        <dbReference type="ARBA" id="ARBA00047561"/>
    </source>
</evidence>
<dbReference type="InterPro" id="IPR028162">
    <property type="entry name" value="Met8_C"/>
</dbReference>
<dbReference type="Gene3D" id="1.10.3280.10">
    <property type="entry name" value="Siroheme synthase, domain 3"/>
    <property type="match status" value="1"/>
</dbReference>
<dbReference type="Gene3D" id="3.30.160.110">
    <property type="entry name" value="Siroheme synthase, domain 2"/>
    <property type="match status" value="1"/>
</dbReference>
<dbReference type="GO" id="GO:0004325">
    <property type="term" value="F:ferrochelatase activity"/>
    <property type="evidence" value="ECO:0007669"/>
    <property type="project" value="InterPro"/>
</dbReference>
<dbReference type="PANTHER" id="PTHR35330:SF1">
    <property type="entry name" value="SIROHEME BIOSYNTHESIS PROTEIN MET8"/>
    <property type="match status" value="1"/>
</dbReference>
<dbReference type="InterPro" id="IPR028281">
    <property type="entry name" value="Sirohaem_synthase_central"/>
</dbReference>
<dbReference type="Gene3D" id="3.40.50.720">
    <property type="entry name" value="NAD(P)-binding Rossmann-like Domain"/>
    <property type="match status" value="1"/>
</dbReference>
<accession>A0A9P7KL56</accession>
<dbReference type="Pfam" id="PF14824">
    <property type="entry name" value="Sirohm_synth_M"/>
    <property type="match status" value="1"/>
</dbReference>
<dbReference type="OrthoDB" id="1721126at2759"/>
<organism evidence="10 11">
    <name type="scientific">Sphagnurus paluster</name>
    <dbReference type="NCBI Taxonomy" id="117069"/>
    <lineage>
        <taxon>Eukaryota</taxon>
        <taxon>Fungi</taxon>
        <taxon>Dikarya</taxon>
        <taxon>Basidiomycota</taxon>
        <taxon>Agaricomycotina</taxon>
        <taxon>Agaricomycetes</taxon>
        <taxon>Agaricomycetidae</taxon>
        <taxon>Agaricales</taxon>
        <taxon>Tricholomatineae</taxon>
        <taxon>Lyophyllaceae</taxon>
        <taxon>Sphagnurus</taxon>
    </lineage>
</organism>
<comment type="catalytic activity">
    <reaction evidence="6">
        <text>precorrin-2 + NAD(+) = sirohydrochlorin + NADH + 2 H(+)</text>
        <dbReference type="Rhea" id="RHEA:15613"/>
        <dbReference type="ChEBI" id="CHEBI:15378"/>
        <dbReference type="ChEBI" id="CHEBI:57540"/>
        <dbReference type="ChEBI" id="CHEBI:57945"/>
        <dbReference type="ChEBI" id="CHEBI:58351"/>
        <dbReference type="ChEBI" id="CHEBI:58827"/>
        <dbReference type="EC" id="1.3.1.76"/>
    </reaction>
</comment>
<reference evidence="10" key="1">
    <citation type="submission" date="2021-02" db="EMBL/GenBank/DDBJ databases">
        <authorList>
            <person name="Nieuwenhuis M."/>
            <person name="Van De Peppel L.J.J."/>
        </authorList>
    </citation>
    <scope>NUCLEOTIDE SEQUENCE</scope>
    <source>
        <strain evidence="10">D49</strain>
    </source>
</reference>
<dbReference type="EC" id="1.3.1.76" evidence="2"/>
<dbReference type="NCBIfam" id="TIGR01470">
    <property type="entry name" value="cysG_Nterm"/>
    <property type="match status" value="1"/>
</dbReference>
<evidence type="ECO:0000256" key="5">
    <source>
        <dbReference type="ARBA" id="ARBA00023244"/>
    </source>
</evidence>
<evidence type="ECO:0000313" key="10">
    <source>
        <dbReference type="EMBL" id="KAG5653849.1"/>
    </source>
</evidence>
<dbReference type="GO" id="GO:0043115">
    <property type="term" value="F:precorrin-2 dehydrogenase activity"/>
    <property type="evidence" value="ECO:0007669"/>
    <property type="project" value="UniProtKB-EC"/>
</dbReference>
<keyword evidence="11" id="KW-1185">Reference proteome</keyword>
<dbReference type="Pfam" id="PF14823">
    <property type="entry name" value="Sirohm_synth_C"/>
    <property type="match status" value="1"/>
</dbReference>
<reference evidence="10" key="2">
    <citation type="submission" date="2021-10" db="EMBL/GenBank/DDBJ databases">
        <title>Phylogenomics reveals ancestral predisposition of the termite-cultivated fungus Termitomyces towards a domesticated lifestyle.</title>
        <authorList>
            <person name="Auxier B."/>
            <person name="Grum-Grzhimaylo A."/>
            <person name="Cardenas M.E."/>
            <person name="Lodge J.D."/>
            <person name="Laessoe T."/>
            <person name="Pedersen O."/>
            <person name="Smith M.E."/>
            <person name="Kuyper T.W."/>
            <person name="Franco-Molano E.A."/>
            <person name="Baroni T.J."/>
            <person name="Aanen D.K."/>
        </authorList>
    </citation>
    <scope>NUCLEOTIDE SEQUENCE</scope>
    <source>
        <strain evidence="10">D49</strain>
    </source>
</reference>
<dbReference type="GO" id="GO:0019354">
    <property type="term" value="P:siroheme biosynthetic process"/>
    <property type="evidence" value="ECO:0007669"/>
    <property type="project" value="InterPro"/>
</dbReference>
<feature type="domain" description="Siroheme synthase central" evidence="9">
    <location>
        <begin position="130"/>
        <end position="156"/>
    </location>
</feature>
<comment type="pathway">
    <text evidence="1">Porphyrin-containing compound metabolism; siroheme biosynthesis; sirohydrochlorin from precorrin-2: step 1/1.</text>
</comment>
<dbReference type="InterPro" id="IPR028161">
    <property type="entry name" value="Met8-like"/>
</dbReference>
<evidence type="ECO:0000256" key="2">
    <source>
        <dbReference type="ARBA" id="ARBA00012400"/>
    </source>
</evidence>
<dbReference type="Proteomes" id="UP000717328">
    <property type="component" value="Unassembled WGS sequence"/>
</dbReference>
<keyword evidence="7" id="KW-1133">Transmembrane helix</keyword>
<dbReference type="PANTHER" id="PTHR35330">
    <property type="entry name" value="SIROHEME BIOSYNTHESIS PROTEIN MET8"/>
    <property type="match status" value="1"/>
</dbReference>
<feature type="domain" description="Siroheme biosynthesis protein Met8 C-terminal" evidence="8">
    <location>
        <begin position="163"/>
        <end position="229"/>
    </location>
</feature>
<keyword evidence="4" id="KW-0520">NAD</keyword>
<dbReference type="SUPFAM" id="SSF51735">
    <property type="entry name" value="NAD(P)-binding Rossmann-fold domains"/>
    <property type="match status" value="1"/>
</dbReference>
<evidence type="ECO:0000256" key="1">
    <source>
        <dbReference type="ARBA" id="ARBA00005010"/>
    </source>
</evidence>
<evidence type="ECO:0000259" key="9">
    <source>
        <dbReference type="Pfam" id="PF14824"/>
    </source>
</evidence>
<evidence type="ECO:0000256" key="4">
    <source>
        <dbReference type="ARBA" id="ARBA00023027"/>
    </source>
</evidence>
<name>A0A9P7KL56_9AGAR</name>
<dbReference type="InterPro" id="IPR006367">
    <property type="entry name" value="Sirohaem_synthase_N"/>
</dbReference>
<dbReference type="EMBL" id="JABCKI010000031">
    <property type="protein sequence ID" value="KAG5653849.1"/>
    <property type="molecule type" value="Genomic_DNA"/>
</dbReference>
<evidence type="ECO:0000256" key="3">
    <source>
        <dbReference type="ARBA" id="ARBA00023002"/>
    </source>
</evidence>
<comment type="caution">
    <text evidence="10">The sequence shown here is derived from an EMBL/GenBank/DDBJ whole genome shotgun (WGS) entry which is preliminary data.</text>
</comment>
<protein>
    <recommendedName>
        <fullName evidence="2">precorrin-2 dehydrogenase</fullName>
        <ecNumber evidence="2">1.3.1.76</ecNumber>
    </recommendedName>
</protein>
<keyword evidence="7" id="KW-0472">Membrane</keyword>
<dbReference type="AlphaFoldDB" id="A0A9P7KL56"/>
<proteinExistence type="predicted"/>
<dbReference type="InterPro" id="IPR036291">
    <property type="entry name" value="NAD(P)-bd_dom_sf"/>
</dbReference>
<keyword evidence="3" id="KW-0560">Oxidoreductase</keyword>
<keyword evidence="5" id="KW-0627">Porphyrin biosynthesis</keyword>
<evidence type="ECO:0000256" key="7">
    <source>
        <dbReference type="SAM" id="Phobius"/>
    </source>
</evidence>
<feature type="transmembrane region" description="Helical" evidence="7">
    <location>
        <begin position="247"/>
        <end position="267"/>
    </location>
</feature>
<keyword evidence="7" id="KW-0812">Transmembrane</keyword>